<evidence type="ECO:0000313" key="2">
    <source>
        <dbReference type="EMBL" id="QDH81182.1"/>
    </source>
</evidence>
<evidence type="ECO:0000313" key="3">
    <source>
        <dbReference type="Proteomes" id="UP000316614"/>
    </source>
</evidence>
<name>A0A514CMX9_9BACT</name>
<dbReference type="KEGG" id="echi:FKX85_19970"/>
<gene>
    <name evidence="2" type="ORF">FKX85_19970</name>
</gene>
<dbReference type="Proteomes" id="UP000316614">
    <property type="component" value="Chromosome"/>
</dbReference>
<reference evidence="2 3" key="1">
    <citation type="submission" date="2019-06" db="EMBL/GenBank/DDBJ databases">
        <title>Echinicola alkalisoli sp. nov. isolated from saline soil.</title>
        <authorList>
            <person name="Sun J.-Q."/>
            <person name="Xu L."/>
        </authorList>
    </citation>
    <scope>NUCLEOTIDE SEQUENCE [LARGE SCALE GENOMIC DNA]</scope>
    <source>
        <strain evidence="2 3">LN3S3</strain>
    </source>
</reference>
<evidence type="ECO:0008006" key="4">
    <source>
        <dbReference type="Google" id="ProtNLM"/>
    </source>
</evidence>
<protein>
    <recommendedName>
        <fullName evidence="4">Cardiolipin synthase N-terminal domain-containing protein</fullName>
    </recommendedName>
</protein>
<evidence type="ECO:0000256" key="1">
    <source>
        <dbReference type="SAM" id="Phobius"/>
    </source>
</evidence>
<feature type="transmembrane region" description="Helical" evidence="1">
    <location>
        <begin position="6"/>
        <end position="26"/>
    </location>
</feature>
<accession>A0A514CMX9</accession>
<sequence>MEGSDLSILLSLVVIAFIWLLPLLIIISSSKTTGSEKLAWILAVVFVSWFAWIFYMLLAPIKKKY</sequence>
<organism evidence="2 3">
    <name type="scientific">Echinicola soli</name>
    <dbReference type="NCBI Taxonomy" id="2591634"/>
    <lineage>
        <taxon>Bacteria</taxon>
        <taxon>Pseudomonadati</taxon>
        <taxon>Bacteroidota</taxon>
        <taxon>Cytophagia</taxon>
        <taxon>Cytophagales</taxon>
        <taxon>Cyclobacteriaceae</taxon>
        <taxon>Echinicola</taxon>
    </lineage>
</organism>
<feature type="transmembrane region" description="Helical" evidence="1">
    <location>
        <begin position="38"/>
        <end position="58"/>
    </location>
</feature>
<dbReference type="OrthoDB" id="6388451at2"/>
<keyword evidence="3" id="KW-1185">Reference proteome</keyword>
<dbReference type="EMBL" id="CP041253">
    <property type="protein sequence ID" value="QDH81182.1"/>
    <property type="molecule type" value="Genomic_DNA"/>
</dbReference>
<dbReference type="AlphaFoldDB" id="A0A514CMX9"/>
<keyword evidence="1" id="KW-0472">Membrane</keyword>
<keyword evidence="1" id="KW-1133">Transmembrane helix</keyword>
<keyword evidence="1" id="KW-0812">Transmembrane</keyword>
<proteinExistence type="predicted"/>